<evidence type="ECO:0000313" key="2">
    <source>
        <dbReference type="EMBL" id="SIS71506.1"/>
    </source>
</evidence>
<name>A0A1N7LCG6_9BACL</name>
<sequence>MKWIKKSFLVSLSAFIFCVGAYSMAEKITTSSGLVAENTAPSKDNPVGS</sequence>
<proteinExistence type="predicted"/>
<keyword evidence="3" id="KW-1185">Reference proteome</keyword>
<reference evidence="3" key="1">
    <citation type="submission" date="2017-01" db="EMBL/GenBank/DDBJ databases">
        <authorList>
            <person name="Varghese N."/>
            <person name="Submissions S."/>
        </authorList>
    </citation>
    <scope>NUCLEOTIDE SEQUENCE [LARGE SCALE GENOMIC DNA]</scope>
    <source>
        <strain evidence="3">DSM 45196</strain>
    </source>
</reference>
<keyword evidence="1" id="KW-0732">Signal</keyword>
<dbReference type="AlphaFoldDB" id="A0A1N7LCG6"/>
<evidence type="ECO:0000256" key="1">
    <source>
        <dbReference type="SAM" id="SignalP"/>
    </source>
</evidence>
<feature type="chain" id="PRO_5039113680" evidence="1">
    <location>
        <begin position="22"/>
        <end position="49"/>
    </location>
</feature>
<dbReference type="RefSeq" id="WP_159439686.1">
    <property type="nucleotide sequence ID" value="NZ_CP048103.1"/>
</dbReference>
<protein>
    <submittedName>
        <fullName evidence="2">Uncharacterized protein</fullName>
    </submittedName>
</protein>
<evidence type="ECO:0000313" key="3">
    <source>
        <dbReference type="Proteomes" id="UP000186795"/>
    </source>
</evidence>
<feature type="signal peptide" evidence="1">
    <location>
        <begin position="1"/>
        <end position="21"/>
    </location>
</feature>
<organism evidence="2 3">
    <name type="scientific">Kroppenstedtia eburnea</name>
    <dbReference type="NCBI Taxonomy" id="714067"/>
    <lineage>
        <taxon>Bacteria</taxon>
        <taxon>Bacillati</taxon>
        <taxon>Bacillota</taxon>
        <taxon>Bacilli</taxon>
        <taxon>Bacillales</taxon>
        <taxon>Thermoactinomycetaceae</taxon>
        <taxon>Kroppenstedtia</taxon>
    </lineage>
</organism>
<dbReference type="EMBL" id="FTOD01000004">
    <property type="protein sequence ID" value="SIS71506.1"/>
    <property type="molecule type" value="Genomic_DNA"/>
</dbReference>
<dbReference type="Proteomes" id="UP000186795">
    <property type="component" value="Unassembled WGS sequence"/>
</dbReference>
<gene>
    <name evidence="2" type="ORF">SAMN05421790_10489</name>
</gene>
<accession>A0A1N7LCG6</accession>